<proteinExistence type="predicted"/>
<keyword evidence="6" id="KW-0472">Membrane</keyword>
<keyword evidence="4" id="KW-0572">Peptidoglycan-anchor</keyword>
<evidence type="ECO:0000256" key="3">
    <source>
        <dbReference type="ARBA" id="ARBA00022729"/>
    </source>
</evidence>
<name>A0A6G7BAU2_9LACO</name>
<keyword evidence="2" id="KW-0964">Secreted</keyword>
<keyword evidence="1" id="KW-0134">Cell wall</keyword>
<dbReference type="EMBL" id="CP049228">
    <property type="protein sequence ID" value="QIH24396.1"/>
    <property type="molecule type" value="Genomic_DNA"/>
</dbReference>
<keyword evidence="6" id="KW-1133">Transmembrane helix</keyword>
<evidence type="ECO:0000313" key="8">
    <source>
        <dbReference type="EMBL" id="QIH24396.1"/>
    </source>
</evidence>
<keyword evidence="6" id="KW-0812">Transmembrane</keyword>
<evidence type="ECO:0000256" key="5">
    <source>
        <dbReference type="SAM" id="MobiDB-lite"/>
    </source>
</evidence>
<sequence length="88" mass="9736">MFNYQTENPDYTVPNGEAPLGIHQTSQQKQTTDNLSQLEANQRVKAASRKKVLPNTGSHASQTWGGWILTLGGLITLLAGKKRKKEDE</sequence>
<feature type="domain" description="Gram-positive cocci surface proteins LPxTG" evidence="7">
    <location>
        <begin position="53"/>
        <end position="88"/>
    </location>
</feature>
<accession>A0A6G7BAU2</accession>
<feature type="transmembrane region" description="Helical" evidence="6">
    <location>
        <begin position="64"/>
        <end position="80"/>
    </location>
</feature>
<reference evidence="8 9" key="1">
    <citation type="submission" date="2020-02" db="EMBL/GenBank/DDBJ databases">
        <title>Complete genome sequences of six Lactobacillus iners strains isolated from the human vagina.</title>
        <authorList>
            <person name="France M.T."/>
            <person name="Rutt L."/>
            <person name="Narina S."/>
            <person name="Arbaugh S."/>
            <person name="Humphrys M.S."/>
            <person name="Ma B."/>
            <person name="Hayward M.R."/>
            <person name="Relman D."/>
            <person name="Kwon D.S."/>
            <person name="Ravel J."/>
        </authorList>
    </citation>
    <scope>NUCLEOTIDE SEQUENCE [LARGE SCALE GENOMIC DNA]</scope>
    <source>
        <strain evidence="8 9">C0210C1</strain>
    </source>
</reference>
<feature type="region of interest" description="Disordered" evidence="5">
    <location>
        <begin position="1"/>
        <end position="20"/>
    </location>
</feature>
<evidence type="ECO:0000259" key="7">
    <source>
        <dbReference type="PROSITE" id="PS50847"/>
    </source>
</evidence>
<evidence type="ECO:0000256" key="4">
    <source>
        <dbReference type="ARBA" id="ARBA00023088"/>
    </source>
</evidence>
<dbReference type="PROSITE" id="PS50847">
    <property type="entry name" value="GRAM_POS_ANCHORING"/>
    <property type="match status" value="1"/>
</dbReference>
<organism evidence="8 9">
    <name type="scientific">Lactobacillus iners</name>
    <dbReference type="NCBI Taxonomy" id="147802"/>
    <lineage>
        <taxon>Bacteria</taxon>
        <taxon>Bacillati</taxon>
        <taxon>Bacillota</taxon>
        <taxon>Bacilli</taxon>
        <taxon>Lactobacillales</taxon>
        <taxon>Lactobacillaceae</taxon>
        <taxon>Lactobacillus</taxon>
    </lineage>
</organism>
<dbReference type="InterPro" id="IPR019931">
    <property type="entry name" value="LPXTG_anchor"/>
</dbReference>
<evidence type="ECO:0000313" key="9">
    <source>
        <dbReference type="Proteomes" id="UP000501676"/>
    </source>
</evidence>
<dbReference type="Proteomes" id="UP000501676">
    <property type="component" value="Chromosome"/>
</dbReference>
<dbReference type="NCBIfam" id="TIGR01167">
    <property type="entry name" value="LPXTG_anchor"/>
    <property type="match status" value="1"/>
</dbReference>
<protein>
    <submittedName>
        <fullName evidence="8">LPXTG cell wall anchor domain-containing protein</fullName>
    </submittedName>
</protein>
<evidence type="ECO:0000256" key="1">
    <source>
        <dbReference type="ARBA" id="ARBA00022512"/>
    </source>
</evidence>
<evidence type="ECO:0000256" key="6">
    <source>
        <dbReference type="SAM" id="Phobius"/>
    </source>
</evidence>
<evidence type="ECO:0000256" key="2">
    <source>
        <dbReference type="ARBA" id="ARBA00022525"/>
    </source>
</evidence>
<keyword evidence="3" id="KW-0732">Signal</keyword>
<dbReference type="AlphaFoldDB" id="A0A6G7BAU2"/>
<gene>
    <name evidence="8" type="ORF">G6Z83_01690</name>
</gene>